<dbReference type="Gene3D" id="3.80.10.10">
    <property type="entry name" value="Ribonuclease Inhibitor"/>
    <property type="match status" value="1"/>
</dbReference>
<dbReference type="SUPFAM" id="SSF52058">
    <property type="entry name" value="L domain-like"/>
    <property type="match status" value="1"/>
</dbReference>
<protein>
    <submittedName>
        <fullName evidence="1">Uncharacterized protein</fullName>
    </submittedName>
</protein>
<dbReference type="EMBL" id="CAXKWB010071971">
    <property type="protein sequence ID" value="CAL4195714.1"/>
    <property type="molecule type" value="Genomic_DNA"/>
</dbReference>
<name>A0AAV2SFV5_MEGNR</name>
<dbReference type="InterPro" id="IPR032675">
    <property type="entry name" value="LRR_dom_sf"/>
</dbReference>
<accession>A0AAV2SFV5</accession>
<organism evidence="1 2">
    <name type="scientific">Meganyctiphanes norvegica</name>
    <name type="common">Northern krill</name>
    <name type="synonym">Thysanopoda norvegica</name>
    <dbReference type="NCBI Taxonomy" id="48144"/>
    <lineage>
        <taxon>Eukaryota</taxon>
        <taxon>Metazoa</taxon>
        <taxon>Ecdysozoa</taxon>
        <taxon>Arthropoda</taxon>
        <taxon>Crustacea</taxon>
        <taxon>Multicrustacea</taxon>
        <taxon>Malacostraca</taxon>
        <taxon>Eumalacostraca</taxon>
        <taxon>Eucarida</taxon>
        <taxon>Euphausiacea</taxon>
        <taxon>Euphausiidae</taxon>
        <taxon>Meganyctiphanes</taxon>
    </lineage>
</organism>
<comment type="caution">
    <text evidence="1">The sequence shown here is derived from an EMBL/GenBank/DDBJ whole genome shotgun (WGS) entry which is preliminary data.</text>
</comment>
<evidence type="ECO:0000313" key="2">
    <source>
        <dbReference type="Proteomes" id="UP001497623"/>
    </source>
</evidence>
<gene>
    <name evidence="1" type="ORF">MNOR_LOCUS37071</name>
</gene>
<dbReference type="Proteomes" id="UP001497623">
    <property type="component" value="Unassembled WGS sequence"/>
</dbReference>
<feature type="non-terminal residue" evidence="1">
    <location>
        <position position="1"/>
    </location>
</feature>
<evidence type="ECO:0000313" key="1">
    <source>
        <dbReference type="EMBL" id="CAL4195714.1"/>
    </source>
</evidence>
<dbReference type="PROSITE" id="PS51450">
    <property type="entry name" value="LRR"/>
    <property type="match status" value="1"/>
</dbReference>
<reference evidence="1 2" key="1">
    <citation type="submission" date="2024-05" db="EMBL/GenBank/DDBJ databases">
        <authorList>
            <person name="Wallberg A."/>
        </authorList>
    </citation>
    <scope>NUCLEOTIDE SEQUENCE [LARGE SCALE GENOMIC DNA]</scope>
</reference>
<sequence>DVFASLPILRSIAMVNGAPRHLHSRQFAIYSNNLETLTLQSNGIEDIDPDTFTGVQSGRISLDGNKLTTLQEATWKPLLAAGVELQFGGSDLTCGCDVAWIVLEPAYHPLVVRATCHSGESLVDLDPTFFENFC</sequence>
<dbReference type="AlphaFoldDB" id="A0AAV2SFV5"/>
<keyword evidence="2" id="KW-1185">Reference proteome</keyword>
<dbReference type="InterPro" id="IPR001611">
    <property type="entry name" value="Leu-rich_rpt"/>
</dbReference>
<proteinExistence type="predicted"/>